<dbReference type="InterPro" id="IPR038273">
    <property type="entry name" value="Ndc80_sf"/>
</dbReference>
<keyword evidence="6 11" id="KW-0175">Coiled coil</keyword>
<evidence type="ECO:0000256" key="11">
    <source>
        <dbReference type="SAM" id="Coils"/>
    </source>
</evidence>
<evidence type="ECO:0000313" key="15">
    <source>
        <dbReference type="Proteomes" id="UP000076761"/>
    </source>
</evidence>
<dbReference type="InterPro" id="IPR005550">
    <property type="entry name" value="Kinetochore_Ndc80"/>
</dbReference>
<keyword evidence="8 10" id="KW-0131">Cell cycle</keyword>
<evidence type="ECO:0000256" key="9">
    <source>
        <dbReference type="ARBA" id="ARBA00023328"/>
    </source>
</evidence>
<evidence type="ECO:0000256" key="2">
    <source>
        <dbReference type="ARBA" id="ARBA00022454"/>
    </source>
</evidence>
<keyword evidence="3 10" id="KW-0132">Cell division</keyword>
<protein>
    <recommendedName>
        <fullName evidence="10">Kinetochore protein NDC80</fullName>
    </recommendedName>
</protein>
<evidence type="ECO:0000256" key="5">
    <source>
        <dbReference type="ARBA" id="ARBA00022838"/>
    </source>
</evidence>
<dbReference type="AlphaFoldDB" id="A0A165RPU9"/>
<dbReference type="EMBL" id="KV425580">
    <property type="protein sequence ID" value="KZT24113.1"/>
    <property type="molecule type" value="Genomic_DNA"/>
</dbReference>
<reference evidence="14 15" key="1">
    <citation type="journal article" date="2016" name="Mol. Biol. Evol.">
        <title>Comparative Genomics of Early-Diverging Mushroom-Forming Fungi Provides Insights into the Origins of Lignocellulose Decay Capabilities.</title>
        <authorList>
            <person name="Nagy L.G."/>
            <person name="Riley R."/>
            <person name="Tritt A."/>
            <person name="Adam C."/>
            <person name="Daum C."/>
            <person name="Floudas D."/>
            <person name="Sun H."/>
            <person name="Yadav J.S."/>
            <person name="Pangilinan J."/>
            <person name="Larsson K.H."/>
            <person name="Matsuura K."/>
            <person name="Barry K."/>
            <person name="Labutti K."/>
            <person name="Kuo R."/>
            <person name="Ohm R.A."/>
            <person name="Bhattacharya S.S."/>
            <person name="Shirouzu T."/>
            <person name="Yoshinaga Y."/>
            <person name="Martin F.M."/>
            <person name="Grigoriev I.V."/>
            <person name="Hibbett D.S."/>
        </authorList>
    </citation>
    <scope>NUCLEOTIDE SEQUENCE [LARGE SCALE GENOMIC DNA]</scope>
    <source>
        <strain evidence="14 15">HHB14362 ss-1</strain>
    </source>
</reference>
<comment type="subunit">
    <text evidence="10">Component of the NDC80 complex.</text>
</comment>
<dbReference type="FunCoup" id="A0A165RPU9">
    <property type="interactions" value="198"/>
</dbReference>
<feature type="domain" description="Kinetochore protein Ndc80 CH" evidence="13">
    <location>
        <begin position="84"/>
        <end position="207"/>
    </location>
</feature>
<sequence>MSYHRQSSIPVPPSAMKKSANGMRMSMGGPPQRGPMPGTGQRPSMYRSQNGNPLLQSVSKAAIGRTPMKSARRGSTWMGAPLPSSQPPQQKDPRPLRDRAFQAQLRREILAWLHSVGFNEVSAQALASITGKDFRMLFEFVISQLDPNYPFDPQKKLEEHFIPALTCMHYPYVNSLDPRWLAAPASMHCWPALLGMLHWLVEVCKAKELYMSSGDPTLQDPDNIPQHFNSEDHHTALAFQYLDTTYQLYLEGEDTFPKQDEILQGYYDRKNAKILEELDQTKMQLKAVKDEYESLRDSAPPLEKLLIDSENVKRDEKKLQEMLRHRESRKVALETAIKDEEERIVTGLRNLERLRQEEAHYQSVLETQNLSPEEVQKMNADHQTLQHTLEDLRKKLSETHRLVGQLEPTATNRIADAEESLDVYTNLLIQLALFPPLKPPLPDVDLRMTLNPAANAPSDILRGDVWGVIKPNLNKIKEVKMKERAGVETERIDVDEALEAEAQAVEDVEGEILKIEQDLGALNEQTDTLRETTQHEALIIHEEITRLQRDLAQAKNEAYQNGVGVRARLGGLEIQYKEQVERVNRLKEETVRTILKNCNDIGAFKREVERRLNIVKVAAGNN</sequence>
<evidence type="ECO:0000256" key="3">
    <source>
        <dbReference type="ARBA" id="ARBA00022618"/>
    </source>
</evidence>
<dbReference type="Gene3D" id="1.10.418.30">
    <property type="entry name" value="Ncd80 complex, Ncd80 subunit"/>
    <property type="match status" value="1"/>
</dbReference>
<keyword evidence="5 10" id="KW-0995">Kinetochore</keyword>
<dbReference type="Pfam" id="PF03801">
    <property type="entry name" value="Ndc80_HEC"/>
    <property type="match status" value="1"/>
</dbReference>
<accession>A0A165RPU9</accession>
<keyword evidence="2 10" id="KW-0158">Chromosome</keyword>
<evidence type="ECO:0000256" key="10">
    <source>
        <dbReference type="RuleBase" id="RU368072"/>
    </source>
</evidence>
<comment type="subcellular location">
    <subcellularLocation>
        <location evidence="10">Chromosome</location>
        <location evidence="10">Centromere</location>
        <location evidence="10">Kinetochore</location>
    </subcellularLocation>
    <subcellularLocation>
        <location evidence="10">Nucleus</location>
    </subcellularLocation>
</comment>
<feature type="compositionally biased region" description="Polar residues" evidence="12">
    <location>
        <begin position="46"/>
        <end position="59"/>
    </location>
</feature>
<evidence type="ECO:0000256" key="8">
    <source>
        <dbReference type="ARBA" id="ARBA00023306"/>
    </source>
</evidence>
<dbReference type="InParanoid" id="A0A165RPU9"/>
<keyword evidence="15" id="KW-1185">Reference proteome</keyword>
<keyword evidence="4 10" id="KW-0498">Mitosis</keyword>
<comment type="function">
    <text evidence="10">Acts as a component of the essential kinetochore-associated NDC80 complex, which is required for chromosome segregation and spindle checkpoint activity.</text>
</comment>
<organism evidence="14 15">
    <name type="scientific">Neolentinus lepideus HHB14362 ss-1</name>
    <dbReference type="NCBI Taxonomy" id="1314782"/>
    <lineage>
        <taxon>Eukaryota</taxon>
        <taxon>Fungi</taxon>
        <taxon>Dikarya</taxon>
        <taxon>Basidiomycota</taxon>
        <taxon>Agaricomycotina</taxon>
        <taxon>Agaricomycetes</taxon>
        <taxon>Gloeophyllales</taxon>
        <taxon>Gloeophyllaceae</taxon>
        <taxon>Neolentinus</taxon>
    </lineage>
</organism>
<feature type="region of interest" description="Disordered" evidence="12">
    <location>
        <begin position="1"/>
        <end position="96"/>
    </location>
</feature>
<dbReference type="PANTHER" id="PTHR10643:SF2">
    <property type="entry name" value="KINETOCHORE PROTEIN NDC80 HOMOLOG"/>
    <property type="match status" value="1"/>
</dbReference>
<dbReference type="GO" id="GO:0051315">
    <property type="term" value="P:attachment of mitotic spindle microtubules to kinetochore"/>
    <property type="evidence" value="ECO:0007669"/>
    <property type="project" value="UniProtKB-UniRule"/>
</dbReference>
<name>A0A165RPU9_9AGAM</name>
<evidence type="ECO:0000256" key="6">
    <source>
        <dbReference type="ARBA" id="ARBA00023054"/>
    </source>
</evidence>
<feature type="coiled-coil region" evidence="11">
    <location>
        <begin position="498"/>
        <end position="589"/>
    </location>
</feature>
<evidence type="ECO:0000313" key="14">
    <source>
        <dbReference type="EMBL" id="KZT24113.1"/>
    </source>
</evidence>
<proteinExistence type="inferred from homology"/>
<dbReference type="GO" id="GO:0005634">
    <property type="term" value="C:nucleus"/>
    <property type="evidence" value="ECO:0007669"/>
    <property type="project" value="UniProtKB-SubCell"/>
</dbReference>
<dbReference type="Proteomes" id="UP000076761">
    <property type="component" value="Unassembled WGS sequence"/>
</dbReference>
<gene>
    <name evidence="14" type="ORF">NEOLEDRAFT_1135660</name>
</gene>
<comment type="similarity">
    <text evidence="1 10">Belongs to the NDC80/HEC1 family.</text>
</comment>
<feature type="coiled-coil region" evidence="11">
    <location>
        <begin position="271"/>
        <end position="395"/>
    </location>
</feature>
<keyword evidence="9 10" id="KW-0137">Centromere</keyword>
<dbReference type="InterPro" id="IPR055260">
    <property type="entry name" value="Ndc80_CH"/>
</dbReference>
<dbReference type="GO" id="GO:0031262">
    <property type="term" value="C:Ndc80 complex"/>
    <property type="evidence" value="ECO:0007669"/>
    <property type="project" value="UniProtKB-UniRule"/>
</dbReference>
<evidence type="ECO:0000256" key="4">
    <source>
        <dbReference type="ARBA" id="ARBA00022776"/>
    </source>
</evidence>
<keyword evidence="7 10" id="KW-0539">Nucleus</keyword>
<feature type="compositionally biased region" description="Low complexity" evidence="12">
    <location>
        <begin position="22"/>
        <end position="43"/>
    </location>
</feature>
<dbReference type="PANTHER" id="PTHR10643">
    <property type="entry name" value="KINETOCHORE PROTEIN NDC80"/>
    <property type="match status" value="1"/>
</dbReference>
<dbReference type="GO" id="GO:0051301">
    <property type="term" value="P:cell division"/>
    <property type="evidence" value="ECO:0007669"/>
    <property type="project" value="UniProtKB-UniRule"/>
</dbReference>
<evidence type="ECO:0000256" key="12">
    <source>
        <dbReference type="SAM" id="MobiDB-lite"/>
    </source>
</evidence>
<evidence type="ECO:0000256" key="7">
    <source>
        <dbReference type="ARBA" id="ARBA00023242"/>
    </source>
</evidence>
<dbReference type="OrthoDB" id="7459479at2759"/>
<dbReference type="STRING" id="1314782.A0A165RPU9"/>
<evidence type="ECO:0000259" key="13">
    <source>
        <dbReference type="Pfam" id="PF03801"/>
    </source>
</evidence>
<evidence type="ECO:0000256" key="1">
    <source>
        <dbReference type="ARBA" id="ARBA00007050"/>
    </source>
</evidence>